<organism evidence="1 2">
    <name type="scientific">Candidatus Regiella insecticola</name>
    <dbReference type="NCBI Taxonomy" id="138073"/>
    <lineage>
        <taxon>Bacteria</taxon>
        <taxon>Pseudomonadati</taxon>
        <taxon>Pseudomonadota</taxon>
        <taxon>Gammaproteobacteria</taxon>
        <taxon>Enterobacterales</taxon>
        <taxon>Enterobacteriaceae</taxon>
        <taxon>aphid secondary symbionts</taxon>
        <taxon>Candidatus Regiella</taxon>
    </lineage>
</organism>
<accession>A0A6L2ZM69</accession>
<dbReference type="SUPFAM" id="SSF140129">
    <property type="entry name" value="MxiH-like"/>
    <property type="match status" value="1"/>
</dbReference>
<dbReference type="Pfam" id="PF09392">
    <property type="entry name" value="T3SS_needle_F"/>
    <property type="match status" value="1"/>
</dbReference>
<sequence length="74" mass="8386">MADLNHVVAGLLNRNDTSIEQWQRKIAETNPSDPQAQIQVQDYSRKMVAITEFTSSIIKMLRDLVRSIISKISA</sequence>
<comment type="caution">
    <text evidence="1">The sequence shown here is derived from an EMBL/GenBank/DDBJ whole genome shotgun (WGS) entry which is preliminary data.</text>
</comment>
<dbReference type="InterPro" id="IPR037203">
    <property type="entry name" value="T3SS_needle-like_sf"/>
</dbReference>
<gene>
    <name evidence="1" type="ORF">RINTU1_03730</name>
</gene>
<dbReference type="InterPro" id="IPR021123">
    <property type="entry name" value="T3SS_needle-like"/>
</dbReference>
<reference evidence="1 2" key="1">
    <citation type="submission" date="2020-06" db="EMBL/GenBank/DDBJ databases">
        <title>The genome sequence of Candidatus Regiella insecticola strain Tut.</title>
        <authorList>
            <person name="Nikoh N."/>
            <person name="Tsuchida T."/>
            <person name="Koga R."/>
            <person name="Oshima K."/>
            <person name="Hattori M."/>
            <person name="Fukatsu T."/>
        </authorList>
    </citation>
    <scope>NUCLEOTIDE SEQUENCE [LARGE SCALE GENOMIC DNA]</scope>
    <source>
        <strain evidence="1 2">Tut</strain>
    </source>
</reference>
<proteinExistence type="predicted"/>
<evidence type="ECO:0000313" key="2">
    <source>
        <dbReference type="Proteomes" id="UP000504714"/>
    </source>
</evidence>
<dbReference type="RefSeq" id="WP_176487176.1">
    <property type="nucleotide sequence ID" value="NZ_BLXO01000001.1"/>
</dbReference>
<dbReference type="AlphaFoldDB" id="A0A6L2ZM69"/>
<protein>
    <submittedName>
        <fullName evidence="1">Type III secretion system needle protein</fullName>
    </submittedName>
</protein>
<dbReference type="Gene3D" id="1.20.58.90">
    <property type="match status" value="1"/>
</dbReference>
<evidence type="ECO:0000313" key="1">
    <source>
        <dbReference type="EMBL" id="GFN45298.1"/>
    </source>
</evidence>
<name>A0A6L2ZM69_9ENTR</name>
<dbReference type="EMBL" id="BLXO01000001">
    <property type="protein sequence ID" value="GFN45298.1"/>
    <property type="molecule type" value="Genomic_DNA"/>
</dbReference>
<dbReference type="Proteomes" id="UP000504714">
    <property type="component" value="Unassembled WGS sequence"/>
</dbReference>
<dbReference type="GO" id="GO:0015031">
    <property type="term" value="P:protein transport"/>
    <property type="evidence" value="ECO:0007669"/>
    <property type="project" value="InterPro"/>
</dbReference>